<name>A0A369WBA9_9HYPH</name>
<dbReference type="InterPro" id="IPR018702">
    <property type="entry name" value="DUF2207"/>
</dbReference>
<dbReference type="EMBL" id="QQNH01000001">
    <property type="protein sequence ID" value="RDE10592.1"/>
    <property type="molecule type" value="Genomic_DNA"/>
</dbReference>
<dbReference type="AlphaFoldDB" id="A0A369WBA9"/>
<feature type="transmembrane region" description="Helical" evidence="2">
    <location>
        <begin position="239"/>
        <end position="260"/>
    </location>
</feature>
<evidence type="ECO:0000313" key="5">
    <source>
        <dbReference type="EMBL" id="RDE10592.1"/>
    </source>
</evidence>
<evidence type="ECO:0000259" key="3">
    <source>
        <dbReference type="Pfam" id="PF09972"/>
    </source>
</evidence>
<protein>
    <submittedName>
        <fullName evidence="5">DUF2207 domain-containing protein</fullName>
    </submittedName>
</protein>
<evidence type="ECO:0000256" key="1">
    <source>
        <dbReference type="SAM" id="MobiDB-lite"/>
    </source>
</evidence>
<gene>
    <name evidence="5" type="ORF">DVH29_01185</name>
</gene>
<accession>A0A369WBA9</accession>
<reference evidence="6" key="1">
    <citation type="submission" date="2018-07" db="EMBL/GenBank/DDBJ databases">
        <authorList>
            <person name="Liu B.-T."/>
            <person name="Du Z."/>
        </authorList>
    </citation>
    <scope>NUCLEOTIDE SEQUENCE [LARGE SCALE GENOMIC DNA]</scope>
    <source>
        <strain evidence="6">XYN52</strain>
    </source>
</reference>
<dbReference type="Proteomes" id="UP000253759">
    <property type="component" value="Unassembled WGS sequence"/>
</dbReference>
<feature type="transmembrane region" description="Helical" evidence="2">
    <location>
        <begin position="467"/>
        <end position="489"/>
    </location>
</feature>
<feature type="transmembrane region" description="Helical" evidence="2">
    <location>
        <begin position="412"/>
        <end position="431"/>
    </location>
</feature>
<dbReference type="Pfam" id="PF20990">
    <property type="entry name" value="DUF2207_C"/>
    <property type="match status" value="1"/>
</dbReference>
<feature type="region of interest" description="Disordered" evidence="1">
    <location>
        <begin position="604"/>
        <end position="629"/>
    </location>
</feature>
<dbReference type="InterPro" id="IPR048389">
    <property type="entry name" value="YciQ-like_C"/>
</dbReference>
<keyword evidence="2" id="KW-0472">Membrane</keyword>
<keyword evidence="2" id="KW-1133">Transmembrane helix</keyword>
<feature type="transmembrane region" description="Helical" evidence="2">
    <location>
        <begin position="443"/>
        <end position="461"/>
    </location>
</feature>
<sequence>MPFVRFLAALVLLIGLGTPALAREEIRSFDILLEVQADGSVRITETLAVNAEGNEVRRGIFRDIPNRLAGDGGRQIIVPIHVEAVRRNGEAEPFEEEGIDGGLRIRIGSSDRLLTRGVHEYEIVYTVERAARLFEDFDEFYWNATGNYWAFPILSAEATVRLPQGARIGEINVYTGGQGSTGSDARIARAGADTVVFTTTRPLAPREGMTVSVAFAKGAIAAPEGLDAARYWLSDYRDYVVPALLLLVVLAYNGLAWLNVGRDPKKGVIFPRFYPPKGFSPALVHYVHHMGWRDSGWLAYSSALVSLAVKGLLEFDKQGKKTSLRLTGKEPDEPLSPGEAAIFADLKHLSPVTIDKKSGKAFGDSRQRFVDVLERENRALYFNNHVIYTIFGVLLGLGALAVMVVFEVLPPLFLFGAAFAAVFVSLIGLGARSLWQGKGFGRIIAFGMLGMVVVNSGSMVIDFFDFSWINFPFVAAITIIAVTLIFGILMRAPTVHGRKVMDEIEGFRMYLETAEKERLNFTGEPEMSVARYETILPYAMALRVEKPWSERLQGDLERNAIRDADKSYAPHWYHGGNFSSGSFTRSMSGVAAGLSSAMVSAQPVQASSSGTGGGGFSGGGGGGGGGGGW</sequence>
<organism evidence="5 6">
    <name type="scientific">Pelagibacterium lacus</name>
    <dbReference type="NCBI Taxonomy" id="2282655"/>
    <lineage>
        <taxon>Bacteria</taxon>
        <taxon>Pseudomonadati</taxon>
        <taxon>Pseudomonadota</taxon>
        <taxon>Alphaproteobacteria</taxon>
        <taxon>Hyphomicrobiales</taxon>
        <taxon>Devosiaceae</taxon>
        <taxon>Pelagibacterium</taxon>
    </lineage>
</organism>
<keyword evidence="2" id="KW-0812">Transmembrane</keyword>
<dbReference type="OrthoDB" id="9767603at2"/>
<feature type="compositionally biased region" description="Gly residues" evidence="1">
    <location>
        <begin position="610"/>
        <end position="629"/>
    </location>
</feature>
<keyword evidence="6" id="KW-1185">Reference proteome</keyword>
<dbReference type="RefSeq" id="WP_114644310.1">
    <property type="nucleotide sequence ID" value="NZ_QQNH01000001.1"/>
</dbReference>
<proteinExistence type="predicted"/>
<feature type="transmembrane region" description="Helical" evidence="2">
    <location>
        <begin position="385"/>
        <end position="406"/>
    </location>
</feature>
<dbReference type="Pfam" id="PF09972">
    <property type="entry name" value="DUF2207"/>
    <property type="match status" value="1"/>
</dbReference>
<feature type="domain" description="Predicted membrane protein YciQ-like C-terminal" evidence="4">
    <location>
        <begin position="272"/>
        <end position="552"/>
    </location>
</feature>
<comment type="caution">
    <text evidence="5">The sequence shown here is derived from an EMBL/GenBank/DDBJ whole genome shotgun (WGS) entry which is preliminary data.</text>
</comment>
<evidence type="ECO:0000259" key="4">
    <source>
        <dbReference type="Pfam" id="PF20990"/>
    </source>
</evidence>
<evidence type="ECO:0000313" key="6">
    <source>
        <dbReference type="Proteomes" id="UP000253759"/>
    </source>
</evidence>
<evidence type="ECO:0000256" key="2">
    <source>
        <dbReference type="SAM" id="Phobius"/>
    </source>
</evidence>
<feature type="domain" description="DUF2207" evidence="3">
    <location>
        <begin position="25"/>
        <end position="215"/>
    </location>
</feature>